<feature type="region of interest" description="Disordered" evidence="1">
    <location>
        <begin position="1226"/>
        <end position="1245"/>
    </location>
</feature>
<dbReference type="EMBL" id="CAMXCT010004406">
    <property type="protein sequence ID" value="CAI4008861.1"/>
    <property type="molecule type" value="Genomic_DNA"/>
</dbReference>
<feature type="transmembrane region" description="Helical" evidence="2">
    <location>
        <begin position="1109"/>
        <end position="1139"/>
    </location>
</feature>
<dbReference type="SUPFAM" id="SSF52540">
    <property type="entry name" value="P-loop containing nucleoside triphosphate hydrolases"/>
    <property type="match status" value="1"/>
</dbReference>
<comment type="caution">
    <text evidence="4">The sequence shown here is derived from an EMBL/GenBank/DDBJ whole genome shotgun (WGS) entry which is preliminary data.</text>
</comment>
<evidence type="ECO:0000313" key="5">
    <source>
        <dbReference type="EMBL" id="CAL4796173.1"/>
    </source>
</evidence>
<keyword evidence="2" id="KW-1133">Transmembrane helix</keyword>
<proteinExistence type="predicted"/>
<evidence type="ECO:0000259" key="3">
    <source>
        <dbReference type="SMART" id="SM00382"/>
    </source>
</evidence>
<keyword evidence="6" id="KW-1185">Reference proteome</keyword>
<dbReference type="AlphaFoldDB" id="A0A9P1GCD9"/>
<dbReference type="InterPro" id="IPR003593">
    <property type="entry name" value="AAA+_ATPase"/>
</dbReference>
<feature type="transmembrane region" description="Helical" evidence="2">
    <location>
        <begin position="1078"/>
        <end position="1103"/>
    </location>
</feature>
<evidence type="ECO:0000313" key="4">
    <source>
        <dbReference type="EMBL" id="CAI4008861.1"/>
    </source>
</evidence>
<protein>
    <submittedName>
        <fullName evidence="5">TIR domain-containing protein</fullName>
    </submittedName>
</protein>
<feature type="compositionally biased region" description="Polar residues" evidence="1">
    <location>
        <begin position="1226"/>
        <end position="1238"/>
    </location>
</feature>
<name>A0A9P1GCD9_9DINO</name>
<accession>A0A9P1GCD9</accession>
<evidence type="ECO:0000256" key="2">
    <source>
        <dbReference type="SAM" id="Phobius"/>
    </source>
</evidence>
<organism evidence="4">
    <name type="scientific">Cladocopium goreaui</name>
    <dbReference type="NCBI Taxonomy" id="2562237"/>
    <lineage>
        <taxon>Eukaryota</taxon>
        <taxon>Sar</taxon>
        <taxon>Alveolata</taxon>
        <taxon>Dinophyceae</taxon>
        <taxon>Suessiales</taxon>
        <taxon>Symbiodiniaceae</taxon>
        <taxon>Cladocopium</taxon>
    </lineage>
</organism>
<dbReference type="EMBL" id="CAMXCT030004406">
    <property type="protein sequence ID" value="CAL4796173.1"/>
    <property type="molecule type" value="Genomic_DNA"/>
</dbReference>
<keyword evidence="2" id="KW-0472">Membrane</keyword>
<feature type="domain" description="AAA+ ATPase" evidence="3">
    <location>
        <begin position="521"/>
        <end position="748"/>
    </location>
</feature>
<dbReference type="EMBL" id="CAMXCT020004406">
    <property type="protein sequence ID" value="CAL1162236.1"/>
    <property type="molecule type" value="Genomic_DNA"/>
</dbReference>
<feature type="transmembrane region" description="Helical" evidence="2">
    <location>
        <begin position="983"/>
        <end position="1003"/>
    </location>
</feature>
<gene>
    <name evidence="4" type="ORF">C1SCF055_LOCUS34259</name>
</gene>
<keyword evidence="2" id="KW-0812">Transmembrane</keyword>
<dbReference type="InterPro" id="IPR027417">
    <property type="entry name" value="P-loop_NTPase"/>
</dbReference>
<feature type="transmembrane region" description="Helical" evidence="2">
    <location>
        <begin position="1010"/>
        <end position="1031"/>
    </location>
</feature>
<evidence type="ECO:0000313" key="6">
    <source>
        <dbReference type="Proteomes" id="UP001152797"/>
    </source>
</evidence>
<reference evidence="5 6" key="2">
    <citation type="submission" date="2024-05" db="EMBL/GenBank/DDBJ databases">
        <authorList>
            <person name="Chen Y."/>
            <person name="Shah S."/>
            <person name="Dougan E. K."/>
            <person name="Thang M."/>
            <person name="Chan C."/>
        </authorList>
    </citation>
    <scope>NUCLEOTIDE SEQUENCE [LARGE SCALE GENOMIC DNA]</scope>
</reference>
<dbReference type="OrthoDB" id="435799at2759"/>
<reference evidence="4" key="1">
    <citation type="submission" date="2022-10" db="EMBL/GenBank/DDBJ databases">
        <authorList>
            <person name="Chen Y."/>
            <person name="Dougan E. K."/>
            <person name="Chan C."/>
            <person name="Rhodes N."/>
            <person name="Thang M."/>
        </authorList>
    </citation>
    <scope>NUCLEOTIDE SEQUENCE</scope>
</reference>
<sequence>MPLTLPISKSQRQLQIQSLPAEQRAVQLSTVKALLLNAKWLMEPDGLARAELTQISTGRFTRCYTAANHYFHPYDHVQFTAVRAAGKADIDRTPGRSASGSRCRRIEEINELGPLLITDVRGPREFIVKLDSLDCEEDGFGGVAAVPVNMYKLCSEVVIPATICTEKICRVIQSEDLTKLSAALASQSDFTLLQGVQLSTGLRLPAGLTLHGRLALNGYIRKLHWEATLREAQSWFSSPRRNRDWEAVRSVDAGASELENKLQDFEKVAAGDYLVFRSGKSFAEICHEGLAANAYVSHFWGQPCIDLLKILQHYADTMAPQGSDPAYWICTFANNQHRVDLGSHWKKSPFYQGMCGLTTTGGSVLMAMDSIASTLTRIWCIFEIYVCAELNLPLRLFSPDGDLSQCQGRARAKIITERITQLDFRRAEASVAADKSMILKAIEDLDGGLERVEWTVKQLVSDFASFLYASHRAEHPVTGEPLSLNEEEGDMFPCRIRGRTWSTLLRRKGLSLEAISQQLQGGALFVLEGPGGSGKSVVSKALAKHAMKSGVLSLRVPVSQLAKVWEDHSQQQRSTATTATGRSNEDLLVLWGRRRFGKAATRLAKPKDPIILILDGLDEAGNQREAIMSWLKHHVRHRENSQIFKGILVTFRYPEVSNRSGLLRLGFSFLEIEPLSLKDVVKAARNSGQEWRVSIALGGKGLKAELWDRPLMAALFIDLVSTGARLATIDEIGILRYFFEKLLPPDCEALQQTLTGRAAGSGSSILDNPMDVGEEQLKRILMKLAWLKTVDGSRIIQEEDLRRAFAACGLDCKVQVTAFWHAASQGQLRLLDHGEGFLQFLHLRLQDFLASEYLWSMGDWQALRCVSGAGYRGEAADDARYKGARRLLVELLRDGSCRSEAPDSNEAWYLLCCAAMSNSVEGVRCALRLTSQSPDAAWQVLGRTVFAPLLPYLKAAPELVSAARWSDMFRLLNWNGALANGTLGMGAAGGPSVVAIVVLCLGWPRVHLQYVWLLHVFVGLSGFLWMAWLSLVLQLLFLYYGRLGGNVYSLLVLFRFDWDCYRLHIMGYGRVKLRADDVNFNLILYMGFWKGLLVPPFWAMWAWTRFRNLILKCIFVFLGLLMGNICTLLHTAIGILCAFPLEMIGMYCLLPAHCLFQILCSAASGHIASRIGTAVRSALPAQIIGSCDEEKCTPSSSRESSRGVMPAIRAQDLLRAGLDFWTQKPAEQSPETLHSVTPSPEDLSPTDRLLRALRRSYSRQPQDTDELCCQCFPGKLI</sequence>
<evidence type="ECO:0000256" key="1">
    <source>
        <dbReference type="SAM" id="MobiDB-lite"/>
    </source>
</evidence>
<dbReference type="Proteomes" id="UP001152797">
    <property type="component" value="Unassembled WGS sequence"/>
</dbReference>
<dbReference type="SMART" id="SM00382">
    <property type="entry name" value="AAA"/>
    <property type="match status" value="1"/>
</dbReference>